<dbReference type="GO" id="GO:0009739">
    <property type="term" value="P:response to gibberellin"/>
    <property type="evidence" value="ECO:0007669"/>
    <property type="project" value="TreeGrafter"/>
</dbReference>
<evidence type="ECO:0000256" key="6">
    <source>
        <dbReference type="PROSITE-ProRule" id="PRU00047"/>
    </source>
</evidence>
<dbReference type="GO" id="GO:0005634">
    <property type="term" value="C:nucleus"/>
    <property type="evidence" value="ECO:0007669"/>
    <property type="project" value="UniProtKB-SubCell"/>
</dbReference>
<dbReference type="PROSITE" id="PS51294">
    <property type="entry name" value="HTH_MYB"/>
    <property type="match status" value="1"/>
</dbReference>
<dbReference type="InterPro" id="IPR017930">
    <property type="entry name" value="Myb_dom"/>
</dbReference>
<evidence type="ECO:0000256" key="1">
    <source>
        <dbReference type="ARBA" id="ARBA00004123"/>
    </source>
</evidence>
<evidence type="ECO:0000259" key="8">
    <source>
        <dbReference type="PROSITE" id="PS50158"/>
    </source>
</evidence>
<dbReference type="PROSITE" id="PS50090">
    <property type="entry name" value="MYB_LIKE"/>
    <property type="match status" value="1"/>
</dbReference>
<dbReference type="GO" id="GO:0003677">
    <property type="term" value="F:DNA binding"/>
    <property type="evidence" value="ECO:0007669"/>
    <property type="project" value="UniProtKB-KW"/>
</dbReference>
<dbReference type="NCBIfam" id="TIGR01557">
    <property type="entry name" value="myb_SHAQKYF"/>
    <property type="match status" value="1"/>
</dbReference>
<dbReference type="Proteomes" id="UP001168877">
    <property type="component" value="Unassembled WGS sequence"/>
</dbReference>
<dbReference type="PANTHER" id="PTHR44191">
    <property type="entry name" value="TRANSCRIPTION FACTOR KUA1"/>
    <property type="match status" value="1"/>
</dbReference>
<evidence type="ECO:0000256" key="5">
    <source>
        <dbReference type="ARBA" id="ARBA00023242"/>
    </source>
</evidence>
<dbReference type="SMART" id="SM00717">
    <property type="entry name" value="SANT"/>
    <property type="match status" value="1"/>
</dbReference>
<evidence type="ECO:0000313" key="11">
    <source>
        <dbReference type="Proteomes" id="UP001168877"/>
    </source>
</evidence>
<dbReference type="EMBL" id="JAUESC010000004">
    <property type="protein sequence ID" value="KAK0596278.1"/>
    <property type="molecule type" value="Genomic_DNA"/>
</dbReference>
<feature type="domain" description="Myb-like" evidence="7">
    <location>
        <begin position="78"/>
        <end position="130"/>
    </location>
</feature>
<evidence type="ECO:0000256" key="4">
    <source>
        <dbReference type="ARBA" id="ARBA00023163"/>
    </source>
</evidence>
<dbReference type="InterPro" id="IPR052245">
    <property type="entry name" value="Plant_Stress_Dev_TF"/>
</dbReference>
<accession>A0AA39VZ04</accession>
<evidence type="ECO:0000259" key="9">
    <source>
        <dbReference type="PROSITE" id="PS51294"/>
    </source>
</evidence>
<feature type="domain" description="CCHC-type" evidence="8">
    <location>
        <begin position="8"/>
        <end position="23"/>
    </location>
</feature>
<keyword evidence="6" id="KW-0863">Zinc-finger</keyword>
<dbReference type="Gene3D" id="1.10.10.60">
    <property type="entry name" value="Homeodomain-like"/>
    <property type="match status" value="1"/>
</dbReference>
<dbReference type="FunFam" id="1.10.10.60:FF:000009">
    <property type="entry name" value="transcription factor MYB1R1"/>
    <property type="match status" value="1"/>
</dbReference>
<proteinExistence type="predicted"/>
<gene>
    <name evidence="10" type="ORF">LWI29_014292</name>
</gene>
<dbReference type="InterPro" id="IPR009057">
    <property type="entry name" value="Homeodomain-like_sf"/>
</dbReference>
<keyword evidence="4" id="KW-0804">Transcription</keyword>
<feature type="domain" description="HTH myb-type" evidence="9">
    <location>
        <begin position="78"/>
        <end position="134"/>
    </location>
</feature>
<dbReference type="GO" id="GO:0009723">
    <property type="term" value="P:response to ethylene"/>
    <property type="evidence" value="ECO:0007669"/>
    <property type="project" value="TreeGrafter"/>
</dbReference>
<organism evidence="10 11">
    <name type="scientific">Acer saccharum</name>
    <name type="common">Sugar maple</name>
    <dbReference type="NCBI Taxonomy" id="4024"/>
    <lineage>
        <taxon>Eukaryota</taxon>
        <taxon>Viridiplantae</taxon>
        <taxon>Streptophyta</taxon>
        <taxon>Embryophyta</taxon>
        <taxon>Tracheophyta</taxon>
        <taxon>Spermatophyta</taxon>
        <taxon>Magnoliopsida</taxon>
        <taxon>eudicotyledons</taxon>
        <taxon>Gunneridae</taxon>
        <taxon>Pentapetalae</taxon>
        <taxon>rosids</taxon>
        <taxon>malvids</taxon>
        <taxon>Sapindales</taxon>
        <taxon>Sapindaceae</taxon>
        <taxon>Hippocastanoideae</taxon>
        <taxon>Acereae</taxon>
        <taxon>Acer</taxon>
    </lineage>
</organism>
<protein>
    <submittedName>
        <fullName evidence="10">Uncharacterized protein</fullName>
    </submittedName>
</protein>
<dbReference type="Pfam" id="PF00249">
    <property type="entry name" value="Myb_DNA-binding"/>
    <property type="match status" value="1"/>
</dbReference>
<evidence type="ECO:0000313" key="10">
    <source>
        <dbReference type="EMBL" id="KAK0596278.1"/>
    </source>
</evidence>
<evidence type="ECO:0000259" key="7">
    <source>
        <dbReference type="PROSITE" id="PS50090"/>
    </source>
</evidence>
<name>A0AA39VZ04_ACESA</name>
<reference evidence="10" key="1">
    <citation type="journal article" date="2022" name="Plant J.">
        <title>Strategies of tolerance reflected in two North American maple genomes.</title>
        <authorList>
            <person name="McEvoy S.L."/>
            <person name="Sezen U.U."/>
            <person name="Trouern-Trend A."/>
            <person name="McMahon S.M."/>
            <person name="Schaberg P.G."/>
            <person name="Yang J."/>
            <person name="Wegrzyn J.L."/>
            <person name="Swenson N.G."/>
        </authorList>
    </citation>
    <scope>NUCLEOTIDE SEQUENCE</scope>
    <source>
        <strain evidence="10">NS2018</strain>
    </source>
</reference>
<evidence type="ECO:0000256" key="2">
    <source>
        <dbReference type="ARBA" id="ARBA00023015"/>
    </source>
</evidence>
<dbReference type="AlphaFoldDB" id="A0AA39VZ04"/>
<dbReference type="CDD" id="cd00167">
    <property type="entry name" value="SANT"/>
    <property type="match status" value="1"/>
</dbReference>
<comment type="subcellular location">
    <subcellularLocation>
        <location evidence="1">Nucleus</location>
    </subcellularLocation>
</comment>
<keyword evidence="6" id="KW-0862">Zinc</keyword>
<dbReference type="GO" id="GO:0006355">
    <property type="term" value="P:regulation of DNA-templated transcription"/>
    <property type="evidence" value="ECO:0007669"/>
    <property type="project" value="UniProtKB-ARBA"/>
</dbReference>
<dbReference type="InterPro" id="IPR001878">
    <property type="entry name" value="Znf_CCHC"/>
</dbReference>
<dbReference type="GO" id="GO:0008270">
    <property type="term" value="F:zinc ion binding"/>
    <property type="evidence" value="ECO:0007669"/>
    <property type="project" value="UniProtKB-KW"/>
</dbReference>
<keyword evidence="5" id="KW-0539">Nucleus</keyword>
<keyword evidence="2" id="KW-0805">Transcription regulation</keyword>
<sequence>MVKEAAVRKCSHCGHHGHNARTCIALKNSFIIDVNMDPPVQSIRRSISMDNLQSNVVHVDGGYLSDGQVLSQRKKASRERKKGEAWTGDEHQTFLTGLKRLGKGDWIGISKNYVTTRTPTQVASHAQKYFLRHASTDKKNRRASLFDLPYQESLPTSQDPFSVNTAAKVSDRPQNRFPHLCLDPVFPMVANSNIIPSYRRVTYVELNLICCYNNVHTTCTHSNVSCFPQYGNGQSFPVTSNMPSLSYAQAMNMNYPTPSYFYMPGDIGNMSACANITPHPSGIPSPQSLLRGACQSSRTNSTERDFLELTIGPPQSSRRADISSQAFGAVSVL</sequence>
<dbReference type="PROSITE" id="PS50158">
    <property type="entry name" value="ZF_CCHC"/>
    <property type="match status" value="1"/>
</dbReference>
<dbReference type="InterPro" id="IPR006447">
    <property type="entry name" value="Myb_dom_plants"/>
</dbReference>
<dbReference type="PANTHER" id="PTHR44191:SF45">
    <property type="entry name" value="TRANSCRIPTION FACTOR MYB1R1-LIKE"/>
    <property type="match status" value="1"/>
</dbReference>
<comment type="caution">
    <text evidence="10">The sequence shown here is derived from an EMBL/GenBank/DDBJ whole genome shotgun (WGS) entry which is preliminary data.</text>
</comment>
<keyword evidence="11" id="KW-1185">Reference proteome</keyword>
<keyword evidence="3" id="KW-0238">DNA-binding</keyword>
<evidence type="ECO:0000256" key="3">
    <source>
        <dbReference type="ARBA" id="ARBA00023125"/>
    </source>
</evidence>
<dbReference type="InterPro" id="IPR001005">
    <property type="entry name" value="SANT/Myb"/>
</dbReference>
<keyword evidence="6" id="KW-0479">Metal-binding</keyword>
<reference evidence="10" key="2">
    <citation type="submission" date="2023-06" db="EMBL/GenBank/DDBJ databases">
        <authorList>
            <person name="Swenson N.G."/>
            <person name="Wegrzyn J.L."/>
            <person name="Mcevoy S.L."/>
        </authorList>
    </citation>
    <scope>NUCLEOTIDE SEQUENCE</scope>
    <source>
        <strain evidence="10">NS2018</strain>
        <tissue evidence="10">Leaf</tissue>
    </source>
</reference>
<dbReference type="SUPFAM" id="SSF46689">
    <property type="entry name" value="Homeodomain-like"/>
    <property type="match status" value="1"/>
</dbReference>